<feature type="binding site" evidence="9">
    <location>
        <position position="169"/>
    </location>
    <ligand>
        <name>substrate</name>
    </ligand>
</feature>
<dbReference type="FunFam" id="3.40.50.150:FF:000035">
    <property type="entry name" value="tRNA (guanine-N(7)-)-methyltransferase"/>
    <property type="match status" value="1"/>
</dbReference>
<dbReference type="EMBL" id="CP007142">
    <property type="protein sequence ID" value="AJQ93558.1"/>
    <property type="molecule type" value="Genomic_DNA"/>
</dbReference>
<dbReference type="GO" id="GO:0008176">
    <property type="term" value="F:tRNA (guanine(46)-N7)-methyltransferase activity"/>
    <property type="evidence" value="ECO:0007669"/>
    <property type="project" value="UniProtKB-UniRule"/>
</dbReference>
<evidence type="ECO:0000256" key="8">
    <source>
        <dbReference type="ARBA" id="ARBA00060767"/>
    </source>
</evidence>
<name>A0A0C5VJI2_9GAMM</name>
<dbReference type="HOGENOM" id="CLU_050910_0_1_6"/>
<dbReference type="Gene3D" id="3.40.50.150">
    <property type="entry name" value="Vaccinia Virus protein VP39"/>
    <property type="match status" value="1"/>
</dbReference>
<sequence length="230" mass="26443">MTTDKQLKKIRSFVMRQGRMTEGQQRGMDEVYPRLGLDPEATFNSQQIFGNDHPLVIEIGFGMGDSLLQMAMMEPNCNFIGIEVHPPGVGRLLNNADKTGVSNLRVYKDDAVEVLKHCFADNSIDRLQLFFPDPWHKKKHHKRRIVQADFANLVHHKLKPEGVWHLATDWQPYAEQMLEVLTATKGFTNTAGDGQYSERPVYRPETKFERRGVRLGHGVWDLIFKKAEIE</sequence>
<dbReference type="InterPro" id="IPR029063">
    <property type="entry name" value="SAM-dependent_MTases_sf"/>
</dbReference>
<comment type="function">
    <text evidence="2 9">Catalyzes the formation of N(7)-methylguanine at position 46 (m7G46) in tRNA.</text>
</comment>
<evidence type="ECO:0000256" key="6">
    <source>
        <dbReference type="ARBA" id="ARBA00022694"/>
    </source>
</evidence>
<dbReference type="OrthoDB" id="9802090at2"/>
<gene>
    <name evidence="9" type="primary">trmB</name>
    <name evidence="10" type="ORF">YC6258_01510</name>
</gene>
<evidence type="ECO:0000313" key="10">
    <source>
        <dbReference type="EMBL" id="AJQ93558.1"/>
    </source>
</evidence>
<dbReference type="STRING" id="1445510.YC6258_01510"/>
<dbReference type="RefSeq" id="WP_044616311.1">
    <property type="nucleotide sequence ID" value="NZ_CP007142.1"/>
</dbReference>
<feature type="binding site" evidence="9">
    <location>
        <position position="110"/>
    </location>
    <ligand>
        <name>S-adenosyl-L-methionine</name>
        <dbReference type="ChEBI" id="CHEBI:59789"/>
    </ligand>
</feature>
<dbReference type="PROSITE" id="PS51625">
    <property type="entry name" value="SAM_MT_TRMB"/>
    <property type="match status" value="1"/>
</dbReference>
<reference evidence="10 11" key="1">
    <citation type="submission" date="2014-01" db="EMBL/GenBank/DDBJ databases">
        <title>Full genme sequencing of cellulolytic bacterium Gynuella sunshinyii YC6258T gen. nov., sp. nov.</title>
        <authorList>
            <person name="Khan H."/>
            <person name="Chung E.J."/>
            <person name="Chung Y.R."/>
        </authorList>
    </citation>
    <scope>NUCLEOTIDE SEQUENCE [LARGE SCALE GENOMIC DNA]</scope>
    <source>
        <strain evidence="10 11">YC6258</strain>
    </source>
</reference>
<dbReference type="InterPro" id="IPR003358">
    <property type="entry name" value="tRNA_(Gua-N-7)_MeTrfase_Trmb"/>
</dbReference>
<dbReference type="PATRIC" id="fig|1445510.3.peg.1476"/>
<accession>A0A0C5VJI2</accession>
<dbReference type="GO" id="GO:0043527">
    <property type="term" value="C:tRNA methyltransferase complex"/>
    <property type="evidence" value="ECO:0007669"/>
    <property type="project" value="TreeGrafter"/>
</dbReference>
<dbReference type="NCBIfam" id="TIGR00091">
    <property type="entry name" value="tRNA (guanosine(46)-N7)-methyltransferase TrmB"/>
    <property type="match status" value="1"/>
</dbReference>
<dbReference type="InterPro" id="IPR055361">
    <property type="entry name" value="tRNA_methyltr_TrmB_bact"/>
</dbReference>
<feature type="binding site" evidence="9">
    <location>
        <position position="133"/>
    </location>
    <ligand>
        <name>S-adenosyl-L-methionine</name>
        <dbReference type="ChEBI" id="CHEBI:59789"/>
    </ligand>
</feature>
<dbReference type="PANTHER" id="PTHR23417">
    <property type="entry name" value="3-DEOXY-D-MANNO-OCTULOSONIC-ACID TRANSFERASE/TRNA GUANINE-N 7 - -METHYLTRANSFERASE"/>
    <property type="match status" value="1"/>
</dbReference>
<evidence type="ECO:0000256" key="7">
    <source>
        <dbReference type="ARBA" id="ARBA00060552"/>
    </source>
</evidence>
<evidence type="ECO:0000256" key="9">
    <source>
        <dbReference type="HAMAP-Rule" id="MF_01057"/>
    </source>
</evidence>
<keyword evidence="5 9" id="KW-0949">S-adenosyl-L-methionine</keyword>
<organism evidence="10 11">
    <name type="scientific">Gynuella sunshinyii YC6258</name>
    <dbReference type="NCBI Taxonomy" id="1445510"/>
    <lineage>
        <taxon>Bacteria</taxon>
        <taxon>Pseudomonadati</taxon>
        <taxon>Pseudomonadota</taxon>
        <taxon>Gammaproteobacteria</taxon>
        <taxon>Oceanospirillales</taxon>
        <taxon>Saccharospirillaceae</taxon>
        <taxon>Gynuella</taxon>
    </lineage>
</organism>
<keyword evidence="4 9" id="KW-0808">Transferase</keyword>
<keyword evidence="3 9" id="KW-0489">Methyltransferase</keyword>
<evidence type="ECO:0000256" key="5">
    <source>
        <dbReference type="ARBA" id="ARBA00022691"/>
    </source>
</evidence>
<dbReference type="HAMAP" id="MF_01057">
    <property type="entry name" value="tRNA_methyltr_TrmB"/>
    <property type="match status" value="1"/>
</dbReference>
<comment type="similarity">
    <text evidence="8 9">Belongs to the class I-like SAM-binding methyltransferase superfamily. TrmB family.</text>
</comment>
<keyword evidence="11" id="KW-1185">Reference proteome</keyword>
<dbReference type="Pfam" id="PF02390">
    <property type="entry name" value="Methyltransf_4"/>
    <property type="match status" value="1"/>
</dbReference>
<comment type="pathway">
    <text evidence="7 9">tRNA modification; N(7)-methylguanine-tRNA biosynthesis.</text>
</comment>
<dbReference type="AlphaFoldDB" id="A0A0C5VJI2"/>
<evidence type="ECO:0000256" key="4">
    <source>
        <dbReference type="ARBA" id="ARBA00022679"/>
    </source>
</evidence>
<comment type="catalytic activity">
    <reaction evidence="1 9">
        <text>guanosine(46) in tRNA + S-adenosyl-L-methionine = N(7)-methylguanosine(46) in tRNA + S-adenosyl-L-homocysteine</text>
        <dbReference type="Rhea" id="RHEA:42708"/>
        <dbReference type="Rhea" id="RHEA-COMP:10188"/>
        <dbReference type="Rhea" id="RHEA-COMP:10189"/>
        <dbReference type="ChEBI" id="CHEBI:57856"/>
        <dbReference type="ChEBI" id="CHEBI:59789"/>
        <dbReference type="ChEBI" id="CHEBI:74269"/>
        <dbReference type="ChEBI" id="CHEBI:74480"/>
        <dbReference type="EC" id="2.1.1.33"/>
    </reaction>
</comment>
<evidence type="ECO:0000313" key="11">
    <source>
        <dbReference type="Proteomes" id="UP000032266"/>
    </source>
</evidence>
<protein>
    <recommendedName>
        <fullName evidence="9">tRNA (guanine-N(7)-)-methyltransferase</fullName>
        <ecNumber evidence="9">2.1.1.33</ecNumber>
    </recommendedName>
    <alternativeName>
        <fullName evidence="9">tRNA (guanine(46)-N(7))-methyltransferase</fullName>
    </alternativeName>
    <alternativeName>
        <fullName evidence="9">tRNA(m7G46)-methyltransferase</fullName>
    </alternativeName>
</protein>
<dbReference type="EC" id="2.1.1.33" evidence="9"/>
<feature type="binding site" evidence="9">
    <location>
        <position position="83"/>
    </location>
    <ligand>
        <name>S-adenosyl-L-methionine</name>
        <dbReference type="ChEBI" id="CHEBI:59789"/>
    </ligand>
</feature>
<dbReference type="UniPathway" id="UPA00989"/>
<dbReference type="SUPFAM" id="SSF53335">
    <property type="entry name" value="S-adenosyl-L-methionine-dependent methyltransferases"/>
    <property type="match status" value="1"/>
</dbReference>
<evidence type="ECO:0000256" key="3">
    <source>
        <dbReference type="ARBA" id="ARBA00022603"/>
    </source>
</evidence>
<feature type="binding site" evidence="9">
    <location>
        <begin position="206"/>
        <end position="209"/>
    </location>
    <ligand>
        <name>substrate</name>
    </ligand>
</feature>
<keyword evidence="6 9" id="KW-0819">tRNA processing</keyword>
<proteinExistence type="inferred from homology"/>
<feature type="binding site" evidence="9">
    <location>
        <position position="137"/>
    </location>
    <ligand>
        <name>substrate</name>
    </ligand>
</feature>
<dbReference type="KEGG" id="gsn:YC6258_01510"/>
<evidence type="ECO:0000256" key="2">
    <source>
        <dbReference type="ARBA" id="ARBA00003015"/>
    </source>
</evidence>
<feature type="binding site" evidence="9">
    <location>
        <position position="58"/>
    </location>
    <ligand>
        <name>S-adenosyl-L-methionine</name>
        <dbReference type="ChEBI" id="CHEBI:59789"/>
    </ligand>
</feature>
<comment type="caution">
    <text evidence="9">Lacks conserved residue(s) required for the propagation of feature annotation.</text>
</comment>
<dbReference type="Proteomes" id="UP000032266">
    <property type="component" value="Chromosome"/>
</dbReference>
<evidence type="ECO:0000256" key="1">
    <source>
        <dbReference type="ARBA" id="ARBA00000142"/>
    </source>
</evidence>
<dbReference type="PANTHER" id="PTHR23417:SF14">
    <property type="entry name" value="PENTACOTRIPEPTIDE-REPEAT REGION OF PRORP DOMAIN-CONTAINING PROTEIN"/>
    <property type="match status" value="1"/>
</dbReference>